<dbReference type="Proteomes" id="UP000024635">
    <property type="component" value="Unassembled WGS sequence"/>
</dbReference>
<feature type="transmembrane region" description="Helical" evidence="1">
    <location>
        <begin position="172"/>
        <end position="201"/>
    </location>
</feature>
<dbReference type="AlphaFoldDB" id="A0A016TZU1"/>
<feature type="transmembrane region" description="Helical" evidence="1">
    <location>
        <begin position="60"/>
        <end position="83"/>
    </location>
</feature>
<dbReference type="PANTHER" id="PTHR22943:SF248">
    <property type="entry name" value="SEVEN TM RECEPTOR"/>
    <property type="match status" value="1"/>
</dbReference>
<feature type="transmembrane region" description="Helical" evidence="1">
    <location>
        <begin position="24"/>
        <end position="48"/>
    </location>
</feature>
<evidence type="ECO:0000313" key="2">
    <source>
        <dbReference type="EMBL" id="EYC08365.1"/>
    </source>
</evidence>
<keyword evidence="1" id="KW-0812">Transmembrane</keyword>
<evidence type="ECO:0008006" key="4">
    <source>
        <dbReference type="Google" id="ProtNLM"/>
    </source>
</evidence>
<accession>A0A016TZU1</accession>
<sequence length="267" mass="29823">MISEDYAFVFLAIGPLYKQPGGQALVVLFVFSFFSSLIIATIASYTDIFKLRFFDIYQSGYCAIIVLVINLAVVANFLAIIYFELWPNPLSIEQLSDAAMRFTGLNLSESAQLGLSLKFLLQHPINIGMIVELLLLMSVMGGIMVYSALMISSTLKRATLSKNLKKMHRQMFTLLLLQTACPVTFLHTPCFLTYIFLFAGLKTTTTITYILTILLSLFPLASPLIIVGFLNDYRNHTLKKLGLHAKTSDMLSKSVFVSEMRATPVTQ</sequence>
<feature type="transmembrane region" description="Helical" evidence="1">
    <location>
        <begin position="125"/>
        <end position="151"/>
    </location>
</feature>
<dbReference type="EMBL" id="JARK01001402">
    <property type="protein sequence ID" value="EYC08365.1"/>
    <property type="molecule type" value="Genomic_DNA"/>
</dbReference>
<dbReference type="OrthoDB" id="5856319at2759"/>
<organism evidence="2 3">
    <name type="scientific">Ancylostoma ceylanicum</name>
    <dbReference type="NCBI Taxonomy" id="53326"/>
    <lineage>
        <taxon>Eukaryota</taxon>
        <taxon>Metazoa</taxon>
        <taxon>Ecdysozoa</taxon>
        <taxon>Nematoda</taxon>
        <taxon>Chromadorea</taxon>
        <taxon>Rhabditida</taxon>
        <taxon>Rhabditina</taxon>
        <taxon>Rhabditomorpha</taxon>
        <taxon>Strongyloidea</taxon>
        <taxon>Ancylostomatidae</taxon>
        <taxon>Ancylostomatinae</taxon>
        <taxon>Ancylostoma</taxon>
    </lineage>
</organism>
<keyword evidence="3" id="KW-1185">Reference proteome</keyword>
<keyword evidence="1" id="KW-1133">Transmembrane helix</keyword>
<protein>
    <recommendedName>
        <fullName evidence="4">7TM chemoreceptor</fullName>
    </recommendedName>
</protein>
<feature type="transmembrane region" description="Helical" evidence="1">
    <location>
        <begin position="207"/>
        <end position="230"/>
    </location>
</feature>
<proteinExistence type="predicted"/>
<comment type="caution">
    <text evidence="2">The sequence shown here is derived from an EMBL/GenBank/DDBJ whole genome shotgun (WGS) entry which is preliminary data.</text>
</comment>
<dbReference type="Pfam" id="PF10326">
    <property type="entry name" value="7TM_GPCR_Str"/>
    <property type="match status" value="1"/>
</dbReference>
<dbReference type="SUPFAM" id="SSF81321">
    <property type="entry name" value="Family A G protein-coupled receptor-like"/>
    <property type="match status" value="1"/>
</dbReference>
<dbReference type="InterPro" id="IPR019428">
    <property type="entry name" value="7TM_GPCR_serpentine_rcpt_Str"/>
</dbReference>
<dbReference type="PANTHER" id="PTHR22943">
    <property type="entry name" value="7-TRANSMEMBRANE DOMAIN RECEPTOR C.ELEGANS"/>
    <property type="match status" value="1"/>
</dbReference>
<gene>
    <name evidence="2" type="primary">Acey_s0066.g3724</name>
    <name evidence="2" type="ORF">Y032_0066g3724</name>
</gene>
<reference evidence="3" key="1">
    <citation type="journal article" date="2015" name="Nat. Genet.">
        <title>The genome and transcriptome of the zoonotic hookworm Ancylostoma ceylanicum identify infection-specific gene families.</title>
        <authorList>
            <person name="Schwarz E.M."/>
            <person name="Hu Y."/>
            <person name="Antoshechkin I."/>
            <person name="Miller M.M."/>
            <person name="Sternberg P.W."/>
            <person name="Aroian R.V."/>
        </authorList>
    </citation>
    <scope>NUCLEOTIDE SEQUENCE</scope>
    <source>
        <strain evidence="3">HY135</strain>
    </source>
</reference>
<evidence type="ECO:0000313" key="3">
    <source>
        <dbReference type="Proteomes" id="UP000024635"/>
    </source>
</evidence>
<evidence type="ECO:0000256" key="1">
    <source>
        <dbReference type="SAM" id="Phobius"/>
    </source>
</evidence>
<name>A0A016TZU1_9BILA</name>
<keyword evidence="1" id="KW-0472">Membrane</keyword>